<dbReference type="InParanoid" id="A0A2G5EUU9"/>
<gene>
    <name evidence="1" type="ORF">AQUCO_00400403v1</name>
</gene>
<dbReference type="AlphaFoldDB" id="A0A2G5EUU9"/>
<evidence type="ECO:0000313" key="2">
    <source>
        <dbReference type="Proteomes" id="UP000230069"/>
    </source>
</evidence>
<proteinExistence type="predicted"/>
<protein>
    <submittedName>
        <fullName evidence="1">Uncharacterized protein</fullName>
    </submittedName>
</protein>
<dbReference type="Proteomes" id="UP000230069">
    <property type="component" value="Unassembled WGS sequence"/>
</dbReference>
<organism evidence="1 2">
    <name type="scientific">Aquilegia coerulea</name>
    <name type="common">Rocky mountain columbine</name>
    <dbReference type="NCBI Taxonomy" id="218851"/>
    <lineage>
        <taxon>Eukaryota</taxon>
        <taxon>Viridiplantae</taxon>
        <taxon>Streptophyta</taxon>
        <taxon>Embryophyta</taxon>
        <taxon>Tracheophyta</taxon>
        <taxon>Spermatophyta</taxon>
        <taxon>Magnoliopsida</taxon>
        <taxon>Ranunculales</taxon>
        <taxon>Ranunculaceae</taxon>
        <taxon>Thalictroideae</taxon>
        <taxon>Aquilegia</taxon>
    </lineage>
</organism>
<sequence length="70" mass="8457">MINRKLQQYKLKQPVQFNRIILFVCIPIKISCSWKRKEYVIYLHNDTKYIVSIQMQIRTGIHFSELVTCP</sequence>
<name>A0A2G5EUU9_AQUCA</name>
<evidence type="ECO:0000313" key="1">
    <source>
        <dbReference type="EMBL" id="PIA59491.1"/>
    </source>
</evidence>
<keyword evidence="2" id="KW-1185">Reference proteome</keyword>
<dbReference type="EMBL" id="KZ305021">
    <property type="protein sequence ID" value="PIA59491.1"/>
    <property type="molecule type" value="Genomic_DNA"/>
</dbReference>
<reference evidence="1 2" key="1">
    <citation type="submission" date="2017-09" db="EMBL/GenBank/DDBJ databases">
        <title>WGS assembly of Aquilegia coerulea Goldsmith.</title>
        <authorList>
            <person name="Hodges S."/>
            <person name="Kramer E."/>
            <person name="Nordborg M."/>
            <person name="Tomkins J."/>
            <person name="Borevitz J."/>
            <person name="Derieg N."/>
            <person name="Yan J."/>
            <person name="Mihaltcheva S."/>
            <person name="Hayes R.D."/>
            <person name="Rokhsar D."/>
        </authorList>
    </citation>
    <scope>NUCLEOTIDE SEQUENCE [LARGE SCALE GENOMIC DNA]</scope>
    <source>
        <strain evidence="2">cv. Goldsmith</strain>
    </source>
</reference>
<accession>A0A2G5EUU9</accession>